<evidence type="ECO:0000259" key="2">
    <source>
        <dbReference type="Pfam" id="PF18803"/>
    </source>
</evidence>
<evidence type="ECO:0000313" key="3">
    <source>
        <dbReference type="EMBL" id="KAJ7711981.1"/>
    </source>
</evidence>
<feature type="compositionally biased region" description="Acidic residues" evidence="1">
    <location>
        <begin position="1039"/>
        <end position="1060"/>
    </location>
</feature>
<evidence type="ECO:0000313" key="4">
    <source>
        <dbReference type="Proteomes" id="UP001215598"/>
    </source>
</evidence>
<feature type="domain" description="CxC2-like cysteine cluster KDZ transposase-associated" evidence="2">
    <location>
        <begin position="187"/>
        <end position="292"/>
    </location>
</feature>
<dbReference type="Pfam" id="PF18758">
    <property type="entry name" value="KDZ"/>
    <property type="match status" value="1"/>
</dbReference>
<sequence length="1060" mass="121995">MAGRRGGRGGARKSALTMYIHEPHTSEVVSVSTDGRRTTATPAIVYTQAETPSYWQNDILTNAALEAADFSYTMGDNSLPVEEQLPEVATAEALAAAQKQKRINNSAWIEYRDEYLDEMLRLEGRGGAVSRASCASCGAADPMFRCAHQLCMGPEMFCQRCIVEKHAFLPTHIVEEWNEEYFERRSLYELGLVMQLGHPPGFTCPTAKPADKDFVIIDVTGVHYVRLNFCECDARIAHRQQLMRVRLWPATVKNPQTCATFAVVRMFQILNCLGKVSAHDFIRTLELLTNNDGLNPPALTSRQQNRRRSFRLIVRQYRMTQMMKRRGRGHAPYKYFLFLAQDCNFRLINRAVSTAANDPIIGDGLGYFVNHAKYTEYLRTHVSEEEISSCSGFQALFLANRKRVKGLRTSGVGGVTCARHNMWRPNGIWDLQLGERYCNMDFILFSALLNTILFYLILSYDIACQYGKNFWKCMGDLPAEFHINLSPDRVWFKVPNFHLPPHKRPCHSPFSFHFMWGAGRTHGETIEQNWEFTNGAAASTKMMGLGSRASTLEDLFAFHNWRRLVAWRGIFATRMRDNVREGQVHRDAFEAFNASLEEKVPELVKKWKIWVHDWESRQHTDGTESPFEVTETVKTMKEIRLKLAKEELITSGEGVEVEREDTPSTFILMGLEIEESQRHLAIDVKAIANPTGLQEVEFLKRRTAIAKRIWAFRTLQRTYMPRVRQYLTPSQRTLWDSDGDRDAEAIRLFLPSDITDSKKREKACAEGLPAVESRLREGEAHDALEALRQGLRVRTMTNRYRLRNSTGQRALTRGQRVLRQNNVRIHKAKLRYRYVRNALSRLRGNGDWERVLKVLQDSDVRALNERALTEEEAAQREVVHDLRDVEEGGVGTYGVVALGEGRRSLSWIWYTTKAEDPTEQELVEALCVEWCKVYVRMRRWYEDVVLVEEEMRRTIQYGYWEAGEWLQRSVARDGMSDGELQEGIKAYALEQAHREAETCTRLKAKWAPWRERGQQYLARESVPIEAFVAPIEERRAGDEDADDEDEGPPDYEDEDEDTVE</sequence>
<dbReference type="InterPro" id="IPR041457">
    <property type="entry name" value="CxC2_KDZ-assoc"/>
</dbReference>
<protein>
    <recommendedName>
        <fullName evidence="2">CxC2-like cysteine cluster KDZ transposase-associated domain-containing protein</fullName>
    </recommendedName>
</protein>
<reference evidence="3" key="1">
    <citation type="submission" date="2023-03" db="EMBL/GenBank/DDBJ databases">
        <title>Massive genome expansion in bonnet fungi (Mycena s.s.) driven by repeated elements and novel gene families across ecological guilds.</title>
        <authorList>
            <consortium name="Lawrence Berkeley National Laboratory"/>
            <person name="Harder C.B."/>
            <person name="Miyauchi S."/>
            <person name="Viragh M."/>
            <person name="Kuo A."/>
            <person name="Thoen E."/>
            <person name="Andreopoulos B."/>
            <person name="Lu D."/>
            <person name="Skrede I."/>
            <person name="Drula E."/>
            <person name="Henrissat B."/>
            <person name="Morin E."/>
            <person name="Kohler A."/>
            <person name="Barry K."/>
            <person name="LaButti K."/>
            <person name="Morin E."/>
            <person name="Salamov A."/>
            <person name="Lipzen A."/>
            <person name="Mereny Z."/>
            <person name="Hegedus B."/>
            <person name="Baldrian P."/>
            <person name="Stursova M."/>
            <person name="Weitz H."/>
            <person name="Taylor A."/>
            <person name="Grigoriev I.V."/>
            <person name="Nagy L.G."/>
            <person name="Martin F."/>
            <person name="Kauserud H."/>
        </authorList>
    </citation>
    <scope>NUCLEOTIDE SEQUENCE</scope>
    <source>
        <strain evidence="3">CBHHK182m</strain>
    </source>
</reference>
<dbReference type="Proteomes" id="UP001215598">
    <property type="component" value="Unassembled WGS sequence"/>
</dbReference>
<name>A0AAD7MDA5_9AGAR</name>
<evidence type="ECO:0000256" key="1">
    <source>
        <dbReference type="SAM" id="MobiDB-lite"/>
    </source>
</evidence>
<comment type="caution">
    <text evidence="3">The sequence shown here is derived from an EMBL/GenBank/DDBJ whole genome shotgun (WGS) entry which is preliminary data.</text>
</comment>
<dbReference type="Pfam" id="PF18803">
    <property type="entry name" value="CxC2"/>
    <property type="match status" value="1"/>
</dbReference>
<dbReference type="AlphaFoldDB" id="A0AAD7MDA5"/>
<keyword evidence="4" id="KW-1185">Reference proteome</keyword>
<accession>A0AAD7MDA5</accession>
<dbReference type="EMBL" id="JARKIB010000379">
    <property type="protein sequence ID" value="KAJ7711981.1"/>
    <property type="molecule type" value="Genomic_DNA"/>
</dbReference>
<organism evidence="3 4">
    <name type="scientific">Mycena metata</name>
    <dbReference type="NCBI Taxonomy" id="1033252"/>
    <lineage>
        <taxon>Eukaryota</taxon>
        <taxon>Fungi</taxon>
        <taxon>Dikarya</taxon>
        <taxon>Basidiomycota</taxon>
        <taxon>Agaricomycotina</taxon>
        <taxon>Agaricomycetes</taxon>
        <taxon>Agaricomycetidae</taxon>
        <taxon>Agaricales</taxon>
        <taxon>Marasmiineae</taxon>
        <taxon>Mycenaceae</taxon>
        <taxon>Mycena</taxon>
    </lineage>
</organism>
<feature type="region of interest" description="Disordered" evidence="1">
    <location>
        <begin position="1029"/>
        <end position="1060"/>
    </location>
</feature>
<dbReference type="InterPro" id="IPR040521">
    <property type="entry name" value="KDZ"/>
</dbReference>
<gene>
    <name evidence="3" type="ORF">B0H16DRAFT_1815016</name>
</gene>
<proteinExistence type="predicted"/>